<feature type="region of interest" description="Disordered" evidence="1">
    <location>
        <begin position="55"/>
        <end position="83"/>
    </location>
</feature>
<dbReference type="EMBL" id="ML977323">
    <property type="protein sequence ID" value="KAF2115551.1"/>
    <property type="molecule type" value="Genomic_DNA"/>
</dbReference>
<evidence type="ECO:0000256" key="1">
    <source>
        <dbReference type="SAM" id="MobiDB-lite"/>
    </source>
</evidence>
<proteinExistence type="predicted"/>
<feature type="compositionally biased region" description="Polar residues" evidence="1">
    <location>
        <begin position="17"/>
        <end position="27"/>
    </location>
</feature>
<evidence type="ECO:0000313" key="3">
    <source>
        <dbReference type="Proteomes" id="UP000799770"/>
    </source>
</evidence>
<feature type="non-terminal residue" evidence="2">
    <location>
        <position position="83"/>
    </location>
</feature>
<organism evidence="2 3">
    <name type="scientific">Lophiotrema nucula</name>
    <dbReference type="NCBI Taxonomy" id="690887"/>
    <lineage>
        <taxon>Eukaryota</taxon>
        <taxon>Fungi</taxon>
        <taxon>Dikarya</taxon>
        <taxon>Ascomycota</taxon>
        <taxon>Pezizomycotina</taxon>
        <taxon>Dothideomycetes</taxon>
        <taxon>Pleosporomycetidae</taxon>
        <taxon>Pleosporales</taxon>
        <taxon>Lophiotremataceae</taxon>
        <taxon>Lophiotrema</taxon>
    </lineage>
</organism>
<feature type="region of interest" description="Disordered" evidence="1">
    <location>
        <begin position="1"/>
        <end position="39"/>
    </location>
</feature>
<dbReference type="AlphaFoldDB" id="A0A6A5ZAS9"/>
<evidence type="ECO:0000313" key="2">
    <source>
        <dbReference type="EMBL" id="KAF2115551.1"/>
    </source>
</evidence>
<feature type="compositionally biased region" description="Basic and acidic residues" evidence="1">
    <location>
        <begin position="1"/>
        <end position="16"/>
    </location>
</feature>
<keyword evidence="3" id="KW-1185">Reference proteome</keyword>
<sequence>MLSRREEKRVNDRKSPESSQTPASTSARSRRQLGAGTSAPLHLCTSAPLVAAAEPATSLPWFLKPSRRPTDARRMEERWAGRA</sequence>
<protein>
    <submittedName>
        <fullName evidence="2">Uncharacterized protein</fullName>
    </submittedName>
</protein>
<feature type="compositionally biased region" description="Basic and acidic residues" evidence="1">
    <location>
        <begin position="68"/>
        <end position="83"/>
    </location>
</feature>
<reference evidence="2" key="1">
    <citation type="journal article" date="2020" name="Stud. Mycol.">
        <title>101 Dothideomycetes genomes: a test case for predicting lifestyles and emergence of pathogens.</title>
        <authorList>
            <person name="Haridas S."/>
            <person name="Albert R."/>
            <person name="Binder M."/>
            <person name="Bloem J."/>
            <person name="Labutti K."/>
            <person name="Salamov A."/>
            <person name="Andreopoulos B."/>
            <person name="Baker S."/>
            <person name="Barry K."/>
            <person name="Bills G."/>
            <person name="Bluhm B."/>
            <person name="Cannon C."/>
            <person name="Castanera R."/>
            <person name="Culley D."/>
            <person name="Daum C."/>
            <person name="Ezra D."/>
            <person name="Gonzalez J."/>
            <person name="Henrissat B."/>
            <person name="Kuo A."/>
            <person name="Liang C."/>
            <person name="Lipzen A."/>
            <person name="Lutzoni F."/>
            <person name="Magnuson J."/>
            <person name="Mondo S."/>
            <person name="Nolan M."/>
            <person name="Ohm R."/>
            <person name="Pangilinan J."/>
            <person name="Park H.-J."/>
            <person name="Ramirez L."/>
            <person name="Alfaro M."/>
            <person name="Sun H."/>
            <person name="Tritt A."/>
            <person name="Yoshinaga Y."/>
            <person name="Zwiers L.-H."/>
            <person name="Turgeon B."/>
            <person name="Goodwin S."/>
            <person name="Spatafora J."/>
            <person name="Crous P."/>
            <person name="Grigoriev I."/>
        </authorList>
    </citation>
    <scope>NUCLEOTIDE SEQUENCE</scope>
    <source>
        <strain evidence="2">CBS 627.86</strain>
    </source>
</reference>
<dbReference type="Proteomes" id="UP000799770">
    <property type="component" value="Unassembled WGS sequence"/>
</dbReference>
<accession>A0A6A5ZAS9</accession>
<name>A0A6A5ZAS9_9PLEO</name>
<gene>
    <name evidence="2" type="ORF">BDV96DRAFT_575677</name>
</gene>